<proteinExistence type="predicted"/>
<dbReference type="Proteomes" id="UP000800040">
    <property type="component" value="Unassembled WGS sequence"/>
</dbReference>
<organism evidence="2 3">
    <name type="scientific">Decorospora gaudefroyi</name>
    <dbReference type="NCBI Taxonomy" id="184978"/>
    <lineage>
        <taxon>Eukaryota</taxon>
        <taxon>Fungi</taxon>
        <taxon>Dikarya</taxon>
        <taxon>Ascomycota</taxon>
        <taxon>Pezizomycotina</taxon>
        <taxon>Dothideomycetes</taxon>
        <taxon>Pleosporomycetidae</taxon>
        <taxon>Pleosporales</taxon>
        <taxon>Pleosporineae</taxon>
        <taxon>Pleosporaceae</taxon>
        <taxon>Decorospora</taxon>
    </lineage>
</organism>
<dbReference type="EMBL" id="ML975373">
    <property type="protein sequence ID" value="KAF1831114.1"/>
    <property type="molecule type" value="Genomic_DNA"/>
</dbReference>
<keyword evidence="1" id="KW-0732">Signal</keyword>
<accession>A0A6A5K9J8</accession>
<name>A0A6A5K9J8_9PLEO</name>
<sequence>MKLPAPALAGLVAVTVASPAPTNAAAVATVKYKNDATHTYKCDSGTIVLSCVRSGTCSFVEKCTDKCIVDTQGAGCTGAAVAVEESHIVGRAANYLNNEAVSYHCDRDQYIIACPAPPNGCAAMVECLVKCIENKLGAECADQKRAVAASTDVGPASLPQTGSDEMITNDLDAKGRKKRYECSDDRTGVLVCQYGFCQTDHYCKRGTSCYSRCNCCKKSNLASRGLTQSDHDEAPQPITGSDLPVAVFENSVGVAHGLPKTLNAVGRESSELSLSAREPKCQPGHYRCQYHRATNSGYIVVCGQDGIWHASADCGSNMRCLEFPAGVAHCWPLETLKAAREETRDLSTPVDVVPCQAGHYKCFRHPETKTSWIIACDGKTWHYSADCGPNQKCAVYPPSGGVAHCLPL</sequence>
<evidence type="ECO:0000313" key="3">
    <source>
        <dbReference type="Proteomes" id="UP000800040"/>
    </source>
</evidence>
<protein>
    <submittedName>
        <fullName evidence="2">Uncharacterized protein</fullName>
    </submittedName>
</protein>
<dbReference type="AlphaFoldDB" id="A0A6A5K9J8"/>
<evidence type="ECO:0000313" key="2">
    <source>
        <dbReference type="EMBL" id="KAF1831114.1"/>
    </source>
</evidence>
<evidence type="ECO:0000256" key="1">
    <source>
        <dbReference type="SAM" id="SignalP"/>
    </source>
</evidence>
<dbReference type="OrthoDB" id="3766157at2759"/>
<gene>
    <name evidence="2" type="ORF">BDW02DRAFT_633105</name>
</gene>
<feature type="signal peptide" evidence="1">
    <location>
        <begin position="1"/>
        <end position="24"/>
    </location>
</feature>
<reference evidence="2" key="1">
    <citation type="submission" date="2020-01" db="EMBL/GenBank/DDBJ databases">
        <authorList>
            <consortium name="DOE Joint Genome Institute"/>
            <person name="Haridas S."/>
            <person name="Albert R."/>
            <person name="Binder M."/>
            <person name="Bloem J."/>
            <person name="Labutti K."/>
            <person name="Salamov A."/>
            <person name="Andreopoulos B."/>
            <person name="Baker S.E."/>
            <person name="Barry K."/>
            <person name="Bills G."/>
            <person name="Bluhm B.H."/>
            <person name="Cannon C."/>
            <person name="Castanera R."/>
            <person name="Culley D.E."/>
            <person name="Daum C."/>
            <person name="Ezra D."/>
            <person name="Gonzalez J.B."/>
            <person name="Henrissat B."/>
            <person name="Kuo A."/>
            <person name="Liang C."/>
            <person name="Lipzen A."/>
            <person name="Lutzoni F."/>
            <person name="Magnuson J."/>
            <person name="Mondo S."/>
            <person name="Nolan M."/>
            <person name="Ohm R."/>
            <person name="Pangilinan J."/>
            <person name="Park H.-J."/>
            <person name="Ramirez L."/>
            <person name="Alfaro M."/>
            <person name="Sun H."/>
            <person name="Tritt A."/>
            <person name="Yoshinaga Y."/>
            <person name="Zwiers L.-H."/>
            <person name="Turgeon B.G."/>
            <person name="Goodwin S.B."/>
            <person name="Spatafora J.W."/>
            <person name="Crous P.W."/>
            <person name="Grigoriev I.V."/>
        </authorList>
    </citation>
    <scope>NUCLEOTIDE SEQUENCE</scope>
    <source>
        <strain evidence="2">P77</strain>
    </source>
</reference>
<keyword evidence="3" id="KW-1185">Reference proteome</keyword>
<feature type="chain" id="PRO_5025626070" evidence="1">
    <location>
        <begin position="25"/>
        <end position="408"/>
    </location>
</feature>